<keyword evidence="1" id="KW-0472">Membrane</keyword>
<gene>
    <name evidence="2" type="ORF">A6E74_11495</name>
</gene>
<dbReference type="EMBL" id="LWMN01000002">
    <property type="protein sequence ID" value="OAQ56751.1"/>
    <property type="molecule type" value="Genomic_DNA"/>
</dbReference>
<keyword evidence="3" id="KW-1185">Reference proteome</keyword>
<sequence>MKKIRPFMVIGLIAFIFILPHLFTHQLILGADASFHYNRFYETAQQIKNHNFHYFISVYGFQQSGRIVNAVYGPFFAYFQGLLVLISGSWFHYQIVSNFILYLIAGCSMITLLKYAKIVDLIVVPTAVIFMSTYSIQYWTINQGFTSWGTAFLPLCLLPIVDFIVNKKFPLKKVAVSIALMTQIHLLSTIMLILMYVPFYVAFFFSQTDRGSQLLQLGKSILLYFLLTANIWVSLLIVYSGNDILAPFVNKNMSEKAINLGGNYWLHYPRIFPIILAVGVLLLVLFRKKLTFFDKLLFGTSLFFLLLSTSLVPWTTLITKGVPFIRLIQFPFRFFVPFTVLFLLLLALVFSHWHSQKWLKVIGVSLVIICTVQTIQTLSSHLAQWEQTKFVSRHTYLFEDQATTRKTFFNKDLETSLFAFQKTTPDYLPIYQETSANKYDRYSQDILDNETKYIKSYSDGALTVTWKNTGTQTVKLPIIVYDRTKLVRNGHTITDYQLTDIGTPIIKQHKGINKVTVHYSPPFYFYFSFVVSLVTWGILLLFFGYQAYKAFRKSK</sequence>
<evidence type="ECO:0000313" key="2">
    <source>
        <dbReference type="EMBL" id="OAQ56751.1"/>
    </source>
</evidence>
<keyword evidence="1" id="KW-1133">Transmembrane helix</keyword>
<feature type="transmembrane region" description="Helical" evidence="1">
    <location>
        <begin position="99"/>
        <end position="116"/>
    </location>
</feature>
<feature type="transmembrane region" description="Helical" evidence="1">
    <location>
        <begin position="265"/>
        <end position="284"/>
    </location>
</feature>
<keyword evidence="1" id="KW-0812">Transmembrane</keyword>
<dbReference type="RefSeq" id="WP_067481429.1">
    <property type="nucleotide sequence ID" value="NZ_BSWU01000029.1"/>
</dbReference>
<evidence type="ECO:0008006" key="4">
    <source>
        <dbReference type="Google" id="ProtNLM"/>
    </source>
</evidence>
<reference evidence="2 3" key="1">
    <citation type="submission" date="2016-04" db="EMBL/GenBank/DDBJ databases">
        <title>Draft genome of an Enterococcus thailandicus strain isolated from bovine feces.</title>
        <authorList>
            <person name="Beukers A.G."/>
            <person name="Zaheer R."/>
            <person name="Goji N."/>
            <person name="Cook S.R."/>
            <person name="Amoako K."/>
            <person name="Chaves A.V."/>
            <person name="Ward M.P."/>
            <person name="Mcallister T.A."/>
        </authorList>
    </citation>
    <scope>NUCLEOTIDE SEQUENCE [LARGE SCALE GENOMIC DNA]</scope>
    <source>
        <strain evidence="2 3">F0711D 46</strain>
    </source>
</reference>
<organism evidence="2 3">
    <name type="scientific">Enterococcus thailandicus</name>
    <dbReference type="NCBI Taxonomy" id="417368"/>
    <lineage>
        <taxon>Bacteria</taxon>
        <taxon>Bacillati</taxon>
        <taxon>Bacillota</taxon>
        <taxon>Bacilli</taxon>
        <taxon>Lactobacillales</taxon>
        <taxon>Enterococcaceae</taxon>
        <taxon>Enterococcus</taxon>
    </lineage>
</organism>
<name>A0A179EU72_ENTTH</name>
<evidence type="ECO:0000256" key="1">
    <source>
        <dbReference type="SAM" id="Phobius"/>
    </source>
</evidence>
<feature type="transmembrane region" description="Helical" evidence="1">
    <location>
        <begin position="148"/>
        <end position="165"/>
    </location>
</feature>
<feature type="transmembrane region" description="Helical" evidence="1">
    <location>
        <begin position="523"/>
        <end position="545"/>
    </location>
</feature>
<protein>
    <recommendedName>
        <fullName evidence="4">Cell division protein</fullName>
    </recommendedName>
</protein>
<feature type="transmembrane region" description="Helical" evidence="1">
    <location>
        <begin position="185"/>
        <end position="205"/>
    </location>
</feature>
<dbReference type="AlphaFoldDB" id="A0A179EU72"/>
<feature type="transmembrane region" description="Helical" evidence="1">
    <location>
        <begin position="217"/>
        <end position="239"/>
    </location>
</feature>
<feature type="transmembrane region" description="Helical" evidence="1">
    <location>
        <begin position="122"/>
        <end position="141"/>
    </location>
</feature>
<dbReference type="Proteomes" id="UP000078516">
    <property type="component" value="Unassembled WGS sequence"/>
</dbReference>
<feature type="transmembrane region" description="Helical" evidence="1">
    <location>
        <begin position="296"/>
        <end position="314"/>
    </location>
</feature>
<comment type="caution">
    <text evidence="2">The sequence shown here is derived from an EMBL/GenBank/DDBJ whole genome shotgun (WGS) entry which is preliminary data.</text>
</comment>
<accession>A0A179EU72</accession>
<proteinExistence type="predicted"/>
<feature type="transmembrane region" description="Helical" evidence="1">
    <location>
        <begin position="334"/>
        <end position="351"/>
    </location>
</feature>
<evidence type="ECO:0000313" key="3">
    <source>
        <dbReference type="Proteomes" id="UP000078516"/>
    </source>
</evidence>